<protein>
    <submittedName>
        <fullName evidence="1">Uncharacterized protein</fullName>
    </submittedName>
</protein>
<name>A0A6A6I4J7_9PLEO</name>
<keyword evidence="2" id="KW-1185">Reference proteome</keyword>
<dbReference type="EMBL" id="ML987202">
    <property type="protein sequence ID" value="KAF2244540.1"/>
    <property type="molecule type" value="Genomic_DNA"/>
</dbReference>
<gene>
    <name evidence="1" type="ORF">BU26DRAFT_79905</name>
</gene>
<dbReference type="Proteomes" id="UP000800094">
    <property type="component" value="Unassembled WGS sequence"/>
</dbReference>
<evidence type="ECO:0000313" key="2">
    <source>
        <dbReference type="Proteomes" id="UP000800094"/>
    </source>
</evidence>
<accession>A0A6A6I4J7</accession>
<reference evidence="1" key="1">
    <citation type="journal article" date="2020" name="Stud. Mycol.">
        <title>101 Dothideomycetes genomes: a test case for predicting lifestyles and emergence of pathogens.</title>
        <authorList>
            <person name="Haridas S."/>
            <person name="Albert R."/>
            <person name="Binder M."/>
            <person name="Bloem J."/>
            <person name="Labutti K."/>
            <person name="Salamov A."/>
            <person name="Andreopoulos B."/>
            <person name="Baker S."/>
            <person name="Barry K."/>
            <person name="Bills G."/>
            <person name="Bluhm B."/>
            <person name="Cannon C."/>
            <person name="Castanera R."/>
            <person name="Culley D."/>
            <person name="Daum C."/>
            <person name="Ezra D."/>
            <person name="Gonzalez J."/>
            <person name="Henrissat B."/>
            <person name="Kuo A."/>
            <person name="Liang C."/>
            <person name="Lipzen A."/>
            <person name="Lutzoni F."/>
            <person name="Magnuson J."/>
            <person name="Mondo S."/>
            <person name="Nolan M."/>
            <person name="Ohm R."/>
            <person name="Pangilinan J."/>
            <person name="Park H.-J."/>
            <person name="Ramirez L."/>
            <person name="Alfaro M."/>
            <person name="Sun H."/>
            <person name="Tritt A."/>
            <person name="Yoshinaga Y."/>
            <person name="Zwiers L.-H."/>
            <person name="Turgeon B."/>
            <person name="Goodwin S."/>
            <person name="Spatafora J."/>
            <person name="Crous P."/>
            <person name="Grigoriev I."/>
        </authorList>
    </citation>
    <scope>NUCLEOTIDE SEQUENCE</scope>
    <source>
        <strain evidence="1">CBS 122368</strain>
    </source>
</reference>
<evidence type="ECO:0000313" key="1">
    <source>
        <dbReference type="EMBL" id="KAF2244540.1"/>
    </source>
</evidence>
<sequence length="159" mass="17445">MNLGMRNDNLLSFSPELLHDDVLYGEPCSQQRRLWGRIIAFADGLERAHVHAGSGTPSTSLKQTLSRLLSARPSKVRAYPQDLQTTRTRTPCGLCFDCGLKLQTFDTARLASSSLSCRPGDKCSIRSHSMSDIPVSPALRKQLWSAGDAAARGPIRYGK</sequence>
<organism evidence="1 2">
    <name type="scientific">Trematosphaeria pertusa</name>
    <dbReference type="NCBI Taxonomy" id="390896"/>
    <lineage>
        <taxon>Eukaryota</taxon>
        <taxon>Fungi</taxon>
        <taxon>Dikarya</taxon>
        <taxon>Ascomycota</taxon>
        <taxon>Pezizomycotina</taxon>
        <taxon>Dothideomycetes</taxon>
        <taxon>Pleosporomycetidae</taxon>
        <taxon>Pleosporales</taxon>
        <taxon>Massarineae</taxon>
        <taxon>Trematosphaeriaceae</taxon>
        <taxon>Trematosphaeria</taxon>
    </lineage>
</organism>
<dbReference type="RefSeq" id="XP_033679544.1">
    <property type="nucleotide sequence ID" value="XM_033836352.1"/>
</dbReference>
<proteinExistence type="predicted"/>
<dbReference type="AlphaFoldDB" id="A0A6A6I4J7"/>
<dbReference type="GeneID" id="54589682"/>